<accession>A0ACC3T9C5</accession>
<evidence type="ECO:0000313" key="2">
    <source>
        <dbReference type="Proteomes" id="UP001433508"/>
    </source>
</evidence>
<evidence type="ECO:0000313" key="1">
    <source>
        <dbReference type="EMBL" id="KAK9240330.1"/>
    </source>
</evidence>
<organism evidence="1 2">
    <name type="scientific">Lipomyces kononenkoae</name>
    <name type="common">Yeast</name>
    <dbReference type="NCBI Taxonomy" id="34357"/>
    <lineage>
        <taxon>Eukaryota</taxon>
        <taxon>Fungi</taxon>
        <taxon>Dikarya</taxon>
        <taxon>Ascomycota</taxon>
        <taxon>Saccharomycotina</taxon>
        <taxon>Lipomycetes</taxon>
        <taxon>Lipomycetales</taxon>
        <taxon>Lipomycetaceae</taxon>
        <taxon>Lipomyces</taxon>
    </lineage>
</organism>
<sequence length="812" mass="89249">MFSEYASKFLSTSQGRAGRDSGSQSSASSSSTPVSQRAMSQQSATRLFFSAAEDLADSDDNPRSVYSPRRNWTLTTSRPPRQRSELREEDEDEDGDDSAGDQVEEHLPSSRVIPTKRSRMFFKSPPAGPSTSADATNPNNVGASSRLQYYDGSGLEVDDHMAGTYTGNLYAAESVIRSSWKSYEDEDDEEQTQREQNDRTGTNIANAIVDDKVNETSGLLSSRNSLESVGLDSVMSRTRHQSPPPARLRFNEHPFPRNMTAATMNATTARRYVFPDEYEGAEERDRGTFREDYDDVPSSDVTIEMPALGAGDGPAKNTTDELRVLSPSESSHIPPSFMPRRTTAAEREVGEGFLPPRLTNHAPLQSLDTFWSKFYLLSMCSLFATSFIIWLETEVTKPISLTDSIYTAVRGSISILALDTILAIIISIVWFVLLKSCVRPALYILVISIPFALLSLTMYPIIMSYRDSWGGNTTQDKAMRWTSLVPALMGVFWIWFAVRSRNALGRAIGIVQLACKILGENPSLILLSLGTLVSFVAFTWVWFGMFARVFLKGKVVVGSSGISTWILDQNAWALGAWYILMYLWSWGVFSGIQRVATSETVSQWYFHRHIQERPSSMAVVSASLAQAGTTFSGTICFASFLALLIRLPLLLLPRRLMAILQTFFFNLVPGPISALTNPLTLSHAAITVQALVPSSRGISNLKFIDLGRHSSSQNSWTAYRLSKVLLSSARTLMALAMGFGAWVHAAQDVNGGSLYGYIVGMMGGAIGWVVLGATEGSLSMIVDSAFVAFAIDQVGNHGGHCREADMQFGGFE</sequence>
<dbReference type="EMBL" id="MU971340">
    <property type="protein sequence ID" value="KAK9240330.1"/>
    <property type="molecule type" value="Genomic_DNA"/>
</dbReference>
<protein>
    <submittedName>
        <fullName evidence="1">Uncharacterized protein</fullName>
    </submittedName>
</protein>
<proteinExistence type="predicted"/>
<keyword evidence="2" id="KW-1185">Reference proteome</keyword>
<reference evidence="2" key="1">
    <citation type="journal article" date="2024" name="Front. Bioeng. Biotechnol.">
        <title>Genome-scale model development and genomic sequencing of the oleaginous clade Lipomyces.</title>
        <authorList>
            <person name="Czajka J.J."/>
            <person name="Han Y."/>
            <person name="Kim J."/>
            <person name="Mondo S.J."/>
            <person name="Hofstad B.A."/>
            <person name="Robles A."/>
            <person name="Haridas S."/>
            <person name="Riley R."/>
            <person name="LaButti K."/>
            <person name="Pangilinan J."/>
            <person name="Andreopoulos W."/>
            <person name="Lipzen A."/>
            <person name="Yan J."/>
            <person name="Wang M."/>
            <person name="Ng V."/>
            <person name="Grigoriev I.V."/>
            <person name="Spatafora J.W."/>
            <person name="Magnuson J.K."/>
            <person name="Baker S.E."/>
            <person name="Pomraning K.R."/>
        </authorList>
    </citation>
    <scope>NUCLEOTIDE SEQUENCE [LARGE SCALE GENOMIC DNA]</scope>
    <source>
        <strain evidence="2">CBS 7786</strain>
    </source>
</reference>
<name>A0ACC3T9C5_LIPKO</name>
<gene>
    <name evidence="1" type="ORF">V1525DRAFT_395634</name>
</gene>
<dbReference type="Proteomes" id="UP001433508">
    <property type="component" value="Unassembled WGS sequence"/>
</dbReference>
<comment type="caution">
    <text evidence="1">The sequence shown here is derived from an EMBL/GenBank/DDBJ whole genome shotgun (WGS) entry which is preliminary data.</text>
</comment>